<reference evidence="9 10" key="1">
    <citation type="journal article" date="2014" name="Nature">
        <title>Sequential evolution of bacterial morphology by co-option of a developmental regulator.</title>
        <authorList>
            <person name="Jiang C."/>
            <person name="Brown P.J."/>
            <person name="Ducret A."/>
            <person name="Brun Y.V."/>
        </authorList>
    </citation>
    <scope>NUCLEOTIDE SEQUENCE [LARGE SCALE GENOMIC DNA]</scope>
    <source>
        <strain evidence="9 10">DSM 16100</strain>
    </source>
</reference>
<comment type="subcellular location">
    <subcellularLocation>
        <location evidence="1">Cell membrane</location>
        <topology evidence="1">Multi-pass membrane protein</topology>
    </subcellularLocation>
</comment>
<dbReference type="AlphaFoldDB" id="V4RTV1"/>
<keyword evidence="2" id="KW-1003">Cell membrane</keyword>
<dbReference type="PANTHER" id="PTHR22926:SF3">
    <property type="entry name" value="UNDECAPRENYL-PHOSPHATE ALPHA-N-ACETYLGLUCOSAMINYL 1-PHOSPHATE TRANSFERASE"/>
    <property type="match status" value="1"/>
</dbReference>
<keyword evidence="6 8" id="KW-0472">Membrane</keyword>
<keyword evidence="7" id="KW-0460">Magnesium</keyword>
<dbReference type="Pfam" id="PF00953">
    <property type="entry name" value="Glycos_transf_4"/>
    <property type="match status" value="1"/>
</dbReference>
<protein>
    <submittedName>
        <fullName evidence="9">Uncharacterized protein</fullName>
    </submittedName>
</protein>
<dbReference type="STRING" id="1121022.GCA_000376105_01535"/>
<dbReference type="PANTHER" id="PTHR22926">
    <property type="entry name" value="PHOSPHO-N-ACETYLMURAMOYL-PENTAPEPTIDE-TRANSFERASE"/>
    <property type="match status" value="1"/>
</dbReference>
<dbReference type="PATRIC" id="fig|1121022.4.peg.72"/>
<feature type="transmembrane region" description="Helical" evidence="8">
    <location>
        <begin position="12"/>
        <end position="34"/>
    </location>
</feature>
<dbReference type="GO" id="GO:0044038">
    <property type="term" value="P:cell wall macromolecule biosynthetic process"/>
    <property type="evidence" value="ECO:0007669"/>
    <property type="project" value="TreeGrafter"/>
</dbReference>
<keyword evidence="7" id="KW-0479">Metal-binding</keyword>
<dbReference type="GO" id="GO:0005886">
    <property type="term" value="C:plasma membrane"/>
    <property type="evidence" value="ECO:0007669"/>
    <property type="project" value="UniProtKB-SubCell"/>
</dbReference>
<evidence type="ECO:0000256" key="7">
    <source>
        <dbReference type="PIRSR" id="PIRSR600715-1"/>
    </source>
</evidence>
<feature type="transmembrane region" description="Helical" evidence="8">
    <location>
        <begin position="197"/>
        <end position="218"/>
    </location>
</feature>
<comment type="cofactor">
    <cofactor evidence="7">
        <name>Mg(2+)</name>
        <dbReference type="ChEBI" id="CHEBI:18420"/>
    </cofactor>
</comment>
<evidence type="ECO:0000256" key="3">
    <source>
        <dbReference type="ARBA" id="ARBA00022679"/>
    </source>
</evidence>
<evidence type="ECO:0000256" key="8">
    <source>
        <dbReference type="SAM" id="Phobius"/>
    </source>
</evidence>
<feature type="transmembrane region" description="Helical" evidence="8">
    <location>
        <begin position="143"/>
        <end position="160"/>
    </location>
</feature>
<feature type="transmembrane region" description="Helical" evidence="8">
    <location>
        <begin position="239"/>
        <end position="258"/>
    </location>
</feature>
<evidence type="ECO:0000256" key="5">
    <source>
        <dbReference type="ARBA" id="ARBA00022989"/>
    </source>
</evidence>
<dbReference type="eggNOG" id="COG0472">
    <property type="taxonomic scope" value="Bacteria"/>
</dbReference>
<evidence type="ECO:0000256" key="1">
    <source>
        <dbReference type="ARBA" id="ARBA00004651"/>
    </source>
</evidence>
<feature type="transmembrane region" description="Helical" evidence="8">
    <location>
        <begin position="55"/>
        <end position="75"/>
    </location>
</feature>
<dbReference type="GO" id="GO:0009103">
    <property type="term" value="P:lipopolysaccharide biosynthetic process"/>
    <property type="evidence" value="ECO:0007669"/>
    <property type="project" value="TreeGrafter"/>
</dbReference>
<comment type="caution">
    <text evidence="9">The sequence shown here is derived from an EMBL/GenBank/DDBJ whole genome shotgun (WGS) entry which is preliminary data.</text>
</comment>
<keyword evidence="3" id="KW-0808">Transferase</keyword>
<evidence type="ECO:0000256" key="6">
    <source>
        <dbReference type="ARBA" id="ARBA00023136"/>
    </source>
</evidence>
<feature type="transmembrane region" description="Helical" evidence="8">
    <location>
        <begin position="87"/>
        <end position="106"/>
    </location>
</feature>
<dbReference type="Proteomes" id="UP000017837">
    <property type="component" value="Unassembled WGS sequence"/>
</dbReference>
<dbReference type="InterPro" id="IPR000715">
    <property type="entry name" value="Glycosyl_transferase_4"/>
</dbReference>
<feature type="binding site" evidence="7">
    <location>
        <position position="164"/>
    </location>
    <ligand>
        <name>Mg(2+)</name>
        <dbReference type="ChEBI" id="CHEBI:18420"/>
    </ligand>
</feature>
<proteinExistence type="predicted"/>
<evidence type="ECO:0000256" key="2">
    <source>
        <dbReference type="ARBA" id="ARBA00022475"/>
    </source>
</evidence>
<dbReference type="GO" id="GO:0016780">
    <property type="term" value="F:phosphotransferase activity, for other substituted phosphate groups"/>
    <property type="evidence" value="ECO:0007669"/>
    <property type="project" value="InterPro"/>
</dbReference>
<name>V4RTV1_9CAUL</name>
<feature type="transmembrane region" description="Helical" evidence="8">
    <location>
        <begin position="311"/>
        <end position="330"/>
    </location>
</feature>
<evidence type="ECO:0000313" key="10">
    <source>
        <dbReference type="Proteomes" id="UP000017837"/>
    </source>
</evidence>
<dbReference type="OrthoDB" id="9783652at2"/>
<feature type="transmembrane region" description="Helical" evidence="8">
    <location>
        <begin position="342"/>
        <end position="359"/>
    </location>
</feature>
<organism evidence="9 10">
    <name type="scientific">Asticcacaulis benevestitus DSM 16100 = ATCC BAA-896</name>
    <dbReference type="NCBI Taxonomy" id="1121022"/>
    <lineage>
        <taxon>Bacteria</taxon>
        <taxon>Pseudomonadati</taxon>
        <taxon>Pseudomonadota</taxon>
        <taxon>Alphaproteobacteria</taxon>
        <taxon>Caulobacterales</taxon>
        <taxon>Caulobacteraceae</taxon>
        <taxon>Asticcacaulis</taxon>
    </lineage>
</organism>
<evidence type="ECO:0000313" key="9">
    <source>
        <dbReference type="EMBL" id="ESQ94578.1"/>
    </source>
</evidence>
<feature type="transmembrane region" description="Helical" evidence="8">
    <location>
        <begin position="172"/>
        <end position="191"/>
    </location>
</feature>
<evidence type="ECO:0000256" key="4">
    <source>
        <dbReference type="ARBA" id="ARBA00022692"/>
    </source>
</evidence>
<gene>
    <name evidence="9" type="ORF">ABENE_00365</name>
</gene>
<sequence>MSDWHMTWLIPPGLLLGALVTSALISAAFSLLVLKGGPIDIPRERGAHLSPTPTSGGLAIMAASALVIGLVIWFYGPVIPGNWRDGLILFGFACLMGISGAVDDVIDLPAKWRLGFQVVLCLIFAWHYPVTEIDFGPALELDVWLPFGLLGSAAWLILTINTINFMDGANGLAVGSQTIALLVMAGLIVLMAPLNLYGAYVGGVLLVCVCVAGAHIGFAPFNLPPGQPQQARAFQGDAGSMFSGALIGGSILMVKAYGIGSVWFGGYLLAPLLVDVVLTLIVRTRKKQNILKPHKEHLYQIWLQRRDGSHLKLAIIVWSLCLFSSLVGLGARMIDRLYQTDLRFLVLVVLISAYSYGWVRLRGSLLKRPLLSAKP</sequence>
<accession>V4RTV1</accession>
<keyword evidence="5 8" id="KW-1133">Transmembrane helix</keyword>
<keyword evidence="10" id="KW-1185">Reference proteome</keyword>
<feature type="binding site" evidence="7">
    <location>
        <position position="237"/>
    </location>
    <ligand>
        <name>Mg(2+)</name>
        <dbReference type="ChEBI" id="CHEBI:18420"/>
    </ligand>
</feature>
<dbReference type="EMBL" id="AWGB01000001">
    <property type="protein sequence ID" value="ESQ94578.1"/>
    <property type="molecule type" value="Genomic_DNA"/>
</dbReference>
<keyword evidence="4 8" id="KW-0812">Transmembrane</keyword>
<dbReference type="GO" id="GO:0071555">
    <property type="term" value="P:cell wall organization"/>
    <property type="evidence" value="ECO:0007669"/>
    <property type="project" value="TreeGrafter"/>
</dbReference>
<dbReference type="GO" id="GO:0046872">
    <property type="term" value="F:metal ion binding"/>
    <property type="evidence" value="ECO:0007669"/>
    <property type="project" value="UniProtKB-KW"/>
</dbReference>